<dbReference type="SUPFAM" id="SSF55729">
    <property type="entry name" value="Acyl-CoA N-acyltransferases (Nat)"/>
    <property type="match status" value="1"/>
</dbReference>
<proteinExistence type="predicted"/>
<accession>A0A1H1H6D5</accession>
<dbReference type="KEGG" id="acry:AC20117_16350"/>
<evidence type="ECO:0000313" key="2">
    <source>
        <dbReference type="EMBL" id="SDR20923.1"/>
    </source>
</evidence>
<evidence type="ECO:0000313" key="3">
    <source>
        <dbReference type="Proteomes" id="UP000181917"/>
    </source>
</evidence>
<gene>
    <name evidence="2" type="ORF">SAMN04489742_4612</name>
</gene>
<dbReference type="InterPro" id="IPR000182">
    <property type="entry name" value="GNAT_dom"/>
</dbReference>
<evidence type="ECO:0000259" key="1">
    <source>
        <dbReference type="PROSITE" id="PS51186"/>
    </source>
</evidence>
<sequence length="303" mass="32578">MAELNYREWRDGDDLALLEIWGDPETTQVQHFRGVLRPSSDQPWSRCIVAEDQGIAVAAGVVYETSLHPERLWTYVEVARDHRRAGLASTLLGMLRKEAEQSPSGVTRLRAKVEPESSGAGFAQASGLTPIQTSRVVVVQPGALPLPDLTEADGPQLEEAATGSVELTTAVTDFYNSVHVWDRADMTLGRAQQMLLSDATGASGAVVLRSAPRDKGGTISAFAVSYTQERTDAPADVLLGYDTALEPETAQQAVRQLLAMLVHQYPVQLEVDESMTAVMAVLEPLLAAGTAQQLGPVTSIVSD</sequence>
<dbReference type="EMBL" id="FNKH01000002">
    <property type="protein sequence ID" value="SDR20923.1"/>
    <property type="molecule type" value="Genomic_DNA"/>
</dbReference>
<dbReference type="OrthoDB" id="3676098at2"/>
<reference evidence="2 3" key="1">
    <citation type="submission" date="2016-10" db="EMBL/GenBank/DDBJ databases">
        <authorList>
            <person name="de Groot N.N."/>
        </authorList>
    </citation>
    <scope>NUCLEOTIDE SEQUENCE [LARGE SCALE GENOMIC DNA]</scope>
    <source>
        <strain evidence="2 3">DSM 20117</strain>
    </source>
</reference>
<dbReference type="CDD" id="cd04301">
    <property type="entry name" value="NAT_SF"/>
    <property type="match status" value="1"/>
</dbReference>
<organism evidence="2 3">
    <name type="scientific">Crystallibacter crystallopoietes</name>
    <dbReference type="NCBI Taxonomy" id="37928"/>
    <lineage>
        <taxon>Bacteria</taxon>
        <taxon>Bacillati</taxon>
        <taxon>Actinomycetota</taxon>
        <taxon>Actinomycetes</taxon>
        <taxon>Micrococcales</taxon>
        <taxon>Micrococcaceae</taxon>
        <taxon>Crystallibacter</taxon>
    </lineage>
</organism>
<name>A0A1H1H6D5_9MICC</name>
<keyword evidence="3" id="KW-1185">Reference proteome</keyword>
<dbReference type="Gene3D" id="3.40.630.30">
    <property type="match status" value="1"/>
</dbReference>
<dbReference type="Proteomes" id="UP000181917">
    <property type="component" value="Unassembled WGS sequence"/>
</dbReference>
<dbReference type="InterPro" id="IPR016181">
    <property type="entry name" value="Acyl_CoA_acyltransferase"/>
</dbReference>
<dbReference type="Pfam" id="PF00583">
    <property type="entry name" value="Acetyltransf_1"/>
    <property type="match status" value="1"/>
</dbReference>
<feature type="domain" description="N-acetyltransferase" evidence="1">
    <location>
        <begin position="4"/>
        <end position="147"/>
    </location>
</feature>
<dbReference type="AlphaFoldDB" id="A0A1H1H6D5"/>
<protein>
    <recommendedName>
        <fullName evidence="1">N-acetyltransferase domain-containing protein</fullName>
    </recommendedName>
</protein>
<dbReference type="RefSeq" id="WP_074702765.1">
    <property type="nucleotide sequence ID" value="NZ_CP018863.1"/>
</dbReference>
<dbReference type="STRING" id="37928.SAMN04489742_4612"/>
<dbReference type="GO" id="GO:0016747">
    <property type="term" value="F:acyltransferase activity, transferring groups other than amino-acyl groups"/>
    <property type="evidence" value="ECO:0007669"/>
    <property type="project" value="InterPro"/>
</dbReference>
<dbReference type="PROSITE" id="PS51186">
    <property type="entry name" value="GNAT"/>
    <property type="match status" value="1"/>
</dbReference>